<dbReference type="PANTHER" id="PTHR13170:SF24">
    <property type="entry name" value="O-GLCNACASE"/>
    <property type="match status" value="1"/>
</dbReference>
<dbReference type="STRING" id="8022.A0A060WH41"/>
<accession>A0A060WH41</accession>
<dbReference type="AlphaFoldDB" id="A0A060WH41"/>
<keyword evidence="1" id="KW-0812">Transmembrane</keyword>
<dbReference type="PaxDb" id="8022-A0A060WH41"/>
<dbReference type="PANTHER" id="PTHR13170">
    <property type="entry name" value="O-GLCNACASE"/>
    <property type="match status" value="1"/>
</dbReference>
<proteinExistence type="predicted"/>
<sequence>MADRSTFHRLWDSNQRPSNYWPNAFNLQATQRREILFLFYNFVSHYIFFLIFRAEKYSGLMVVTTAVQNGVCVCVYKICREMYSEGVEELPFGGEDPDLIGDRLVGGFLNLSPDYGFVLEDEEGICGYALGTVDVKPFVKKCKMSWIPSMQEKYNKPDCQKDLSDAEKMMLSFHEEEEGLPESFLSNFPSLIKMDIHAKVIDPSVAKSMMGCLLSCLKANGSIGAFCEVRQADKRMIDFYSKLGCFEVAKMEGFPKNIIIMGRSL</sequence>
<dbReference type="SUPFAM" id="SSF55729">
    <property type="entry name" value="Acyl-CoA N-acyltransferases (Nat)"/>
    <property type="match status" value="1"/>
</dbReference>
<dbReference type="FunFam" id="3.40.630.30:FF:000023">
    <property type="entry name" value="protein O-GlcNAcase"/>
    <property type="match status" value="1"/>
</dbReference>
<keyword evidence="1" id="KW-1133">Transmembrane helix</keyword>
<dbReference type="Gene3D" id="3.40.630.30">
    <property type="match status" value="1"/>
</dbReference>
<dbReference type="GO" id="GO:0016231">
    <property type="term" value="F:beta-N-acetylglucosaminidase activity"/>
    <property type="evidence" value="ECO:0007669"/>
    <property type="project" value="TreeGrafter"/>
</dbReference>
<dbReference type="Proteomes" id="UP000193380">
    <property type="component" value="Unassembled WGS sequence"/>
</dbReference>
<reference evidence="2" key="2">
    <citation type="submission" date="2014-03" db="EMBL/GenBank/DDBJ databases">
        <authorList>
            <person name="Genoscope - CEA"/>
        </authorList>
    </citation>
    <scope>NUCLEOTIDE SEQUENCE</scope>
</reference>
<evidence type="ECO:0000313" key="2">
    <source>
        <dbReference type="EMBL" id="CDQ66306.1"/>
    </source>
</evidence>
<protein>
    <recommendedName>
        <fullName evidence="4">N-acetyltransferase domain-containing protein</fullName>
    </recommendedName>
</protein>
<dbReference type="InterPro" id="IPR016181">
    <property type="entry name" value="Acyl_CoA_acyltransferase"/>
</dbReference>
<organism evidence="2 3">
    <name type="scientific">Oncorhynchus mykiss</name>
    <name type="common">Rainbow trout</name>
    <name type="synonym">Salmo gairdneri</name>
    <dbReference type="NCBI Taxonomy" id="8022"/>
    <lineage>
        <taxon>Eukaryota</taxon>
        <taxon>Metazoa</taxon>
        <taxon>Chordata</taxon>
        <taxon>Craniata</taxon>
        <taxon>Vertebrata</taxon>
        <taxon>Euteleostomi</taxon>
        <taxon>Actinopterygii</taxon>
        <taxon>Neopterygii</taxon>
        <taxon>Teleostei</taxon>
        <taxon>Protacanthopterygii</taxon>
        <taxon>Salmoniformes</taxon>
        <taxon>Salmonidae</taxon>
        <taxon>Salmoninae</taxon>
        <taxon>Oncorhynchus</taxon>
    </lineage>
</organism>
<name>A0A060WH41_ONCMY</name>
<gene>
    <name evidence="2" type="ORF">GSONMT00075160001</name>
</gene>
<dbReference type="EMBL" id="FR904538">
    <property type="protein sequence ID" value="CDQ66306.1"/>
    <property type="molecule type" value="Genomic_DNA"/>
</dbReference>
<reference evidence="2" key="1">
    <citation type="journal article" date="2014" name="Nat. Commun.">
        <title>The rainbow trout genome provides novel insights into evolution after whole-genome duplication in vertebrates.</title>
        <authorList>
            <person name="Berthelot C."/>
            <person name="Brunet F."/>
            <person name="Chalopin D."/>
            <person name="Juanchich A."/>
            <person name="Bernard M."/>
            <person name="Noel B."/>
            <person name="Bento P."/>
            <person name="Da Silva C."/>
            <person name="Labadie K."/>
            <person name="Alberti A."/>
            <person name="Aury J.M."/>
            <person name="Louis A."/>
            <person name="Dehais P."/>
            <person name="Bardou P."/>
            <person name="Montfort J."/>
            <person name="Klopp C."/>
            <person name="Cabau C."/>
            <person name="Gaspin C."/>
            <person name="Thorgaard G.H."/>
            <person name="Boussaha M."/>
            <person name="Quillet E."/>
            <person name="Guyomard R."/>
            <person name="Galiana D."/>
            <person name="Bobe J."/>
            <person name="Volff J.N."/>
            <person name="Genet C."/>
            <person name="Wincker P."/>
            <person name="Jaillon O."/>
            <person name="Roest Crollius H."/>
            <person name="Guiguen Y."/>
        </authorList>
    </citation>
    <scope>NUCLEOTIDE SEQUENCE [LARGE SCALE GENOMIC DNA]</scope>
</reference>
<dbReference type="GO" id="GO:0009100">
    <property type="term" value="P:glycoprotein metabolic process"/>
    <property type="evidence" value="ECO:0007669"/>
    <property type="project" value="TreeGrafter"/>
</dbReference>
<evidence type="ECO:0000313" key="3">
    <source>
        <dbReference type="Proteomes" id="UP000193380"/>
    </source>
</evidence>
<keyword evidence="1" id="KW-0472">Membrane</keyword>
<evidence type="ECO:0000256" key="1">
    <source>
        <dbReference type="SAM" id="Phobius"/>
    </source>
</evidence>
<dbReference type="InterPro" id="IPR051822">
    <property type="entry name" value="Glycosyl_Hydrolase_84"/>
</dbReference>
<evidence type="ECO:0008006" key="4">
    <source>
        <dbReference type="Google" id="ProtNLM"/>
    </source>
</evidence>
<feature type="transmembrane region" description="Helical" evidence="1">
    <location>
        <begin position="35"/>
        <end position="52"/>
    </location>
</feature>